<comment type="similarity">
    <text evidence="1">Belongs to the V-ATPase D subunit family.</text>
</comment>
<dbReference type="HAMAP" id="MF_00271">
    <property type="entry name" value="ATP_synth_D_arch"/>
    <property type="match status" value="1"/>
</dbReference>
<organism evidence="4">
    <name type="scientific">marine sediment metagenome</name>
    <dbReference type="NCBI Taxonomy" id="412755"/>
    <lineage>
        <taxon>unclassified sequences</taxon>
        <taxon>metagenomes</taxon>
        <taxon>ecological metagenomes</taxon>
    </lineage>
</organism>
<keyword evidence="3" id="KW-0406">Ion transport</keyword>
<protein>
    <recommendedName>
        <fullName evidence="5">V-type ATP synthase subunit D</fullName>
    </recommendedName>
</protein>
<dbReference type="EMBL" id="BARV01000357">
    <property type="protein sequence ID" value="GAH97305.1"/>
    <property type="molecule type" value="Genomic_DNA"/>
</dbReference>
<keyword evidence="2" id="KW-0813">Transport</keyword>
<evidence type="ECO:0008006" key="5">
    <source>
        <dbReference type="Google" id="ProtNLM"/>
    </source>
</evidence>
<name>X1KUJ6_9ZZZZ</name>
<dbReference type="Gene3D" id="1.10.287.3240">
    <property type="match status" value="1"/>
</dbReference>
<reference evidence="4" key="1">
    <citation type="journal article" date="2014" name="Front. Microbiol.">
        <title>High frequency of phylogenetically diverse reductive dehalogenase-homologous genes in deep subseafloor sedimentary metagenomes.</title>
        <authorList>
            <person name="Kawai M."/>
            <person name="Futagami T."/>
            <person name="Toyoda A."/>
            <person name="Takaki Y."/>
            <person name="Nishi S."/>
            <person name="Hori S."/>
            <person name="Arai W."/>
            <person name="Tsubouchi T."/>
            <person name="Morono Y."/>
            <person name="Uchiyama I."/>
            <person name="Ito T."/>
            <person name="Fujiyama A."/>
            <person name="Inagaki F."/>
            <person name="Takami H."/>
        </authorList>
    </citation>
    <scope>NUCLEOTIDE SEQUENCE</scope>
    <source>
        <strain evidence="4">Expedition CK06-06</strain>
    </source>
</reference>
<comment type="caution">
    <text evidence="4">The sequence shown here is derived from an EMBL/GenBank/DDBJ whole genome shotgun (WGS) entry which is preliminary data.</text>
</comment>
<proteinExistence type="inferred from homology"/>
<dbReference type="Pfam" id="PF01813">
    <property type="entry name" value="ATP-synt_D"/>
    <property type="match status" value="1"/>
</dbReference>
<evidence type="ECO:0000313" key="4">
    <source>
        <dbReference type="EMBL" id="GAH97305.1"/>
    </source>
</evidence>
<sequence length="206" mass="24011">MLLNVNATRMELLRLRKRLSLARRGHKLLKNKRDELMRQLLEVIDRVKEIRFSIEKEFQSILERFVLAKAAMGPYQVEQELLLPVKKISVSIGKRNIISVRVPVYAKEVSGDIIPYGYMNTSGEMDIALNDFDKFIDNLLDLAEKEKAVQLMAAEIEETRRRVNVLEYKLIPSIIETIRFITMKLDETERSNAVRLMKVIDIVRSH</sequence>
<evidence type="ECO:0000256" key="1">
    <source>
        <dbReference type="ARBA" id="ARBA00005850"/>
    </source>
</evidence>
<dbReference type="NCBIfam" id="TIGR00309">
    <property type="entry name" value="V_ATPase_subD"/>
    <property type="match status" value="1"/>
</dbReference>
<dbReference type="InterPro" id="IPR002699">
    <property type="entry name" value="V_ATPase_D"/>
</dbReference>
<dbReference type="GO" id="GO:0046961">
    <property type="term" value="F:proton-transporting ATPase activity, rotational mechanism"/>
    <property type="evidence" value="ECO:0007669"/>
    <property type="project" value="InterPro"/>
</dbReference>
<dbReference type="PANTHER" id="PTHR11671">
    <property type="entry name" value="V-TYPE ATP SYNTHASE SUBUNIT D"/>
    <property type="match status" value="1"/>
</dbReference>
<evidence type="ECO:0000256" key="2">
    <source>
        <dbReference type="ARBA" id="ARBA00022448"/>
    </source>
</evidence>
<accession>X1KUJ6</accession>
<dbReference type="AlphaFoldDB" id="X1KUJ6"/>
<gene>
    <name evidence="4" type="ORF">S06H3_01431</name>
</gene>
<evidence type="ECO:0000256" key="3">
    <source>
        <dbReference type="ARBA" id="ARBA00023065"/>
    </source>
</evidence>